<protein>
    <submittedName>
        <fullName evidence="1">Uncharacterized protein</fullName>
    </submittedName>
</protein>
<reference evidence="1" key="1">
    <citation type="journal article" date="2020" name="Stud. Mycol.">
        <title>101 Dothideomycetes genomes: a test case for predicting lifestyles and emergence of pathogens.</title>
        <authorList>
            <person name="Haridas S."/>
            <person name="Albert R."/>
            <person name="Binder M."/>
            <person name="Bloem J."/>
            <person name="Labutti K."/>
            <person name="Salamov A."/>
            <person name="Andreopoulos B."/>
            <person name="Baker S."/>
            <person name="Barry K."/>
            <person name="Bills G."/>
            <person name="Bluhm B."/>
            <person name="Cannon C."/>
            <person name="Castanera R."/>
            <person name="Culley D."/>
            <person name="Daum C."/>
            <person name="Ezra D."/>
            <person name="Gonzalez J."/>
            <person name="Henrissat B."/>
            <person name="Kuo A."/>
            <person name="Liang C."/>
            <person name="Lipzen A."/>
            <person name="Lutzoni F."/>
            <person name="Magnuson J."/>
            <person name="Mondo S."/>
            <person name="Nolan M."/>
            <person name="Ohm R."/>
            <person name="Pangilinan J."/>
            <person name="Park H.-J."/>
            <person name="Ramirez L."/>
            <person name="Alfaro M."/>
            <person name="Sun H."/>
            <person name="Tritt A."/>
            <person name="Yoshinaga Y."/>
            <person name="Zwiers L.-H."/>
            <person name="Turgeon B."/>
            <person name="Goodwin S."/>
            <person name="Spatafora J."/>
            <person name="Crous P."/>
            <person name="Grigoriev I."/>
        </authorList>
    </citation>
    <scope>NUCLEOTIDE SEQUENCE</scope>
    <source>
        <strain evidence="1">CBS 123094</strain>
    </source>
</reference>
<sequence length="81" mass="8573">CGGFAGFRCPTDEKYTCIDDPRDDCDPKRGGADCIGICVPRTIPCGGLKGFACPKGYFCVDDPTDKCDPETGGRDCIGICL</sequence>
<dbReference type="Proteomes" id="UP000799779">
    <property type="component" value="Unassembled WGS sequence"/>
</dbReference>
<dbReference type="OrthoDB" id="3799394at2759"/>
<feature type="non-terminal residue" evidence="1">
    <location>
        <position position="81"/>
    </location>
</feature>
<evidence type="ECO:0000313" key="1">
    <source>
        <dbReference type="EMBL" id="KAF2003362.1"/>
    </source>
</evidence>
<accession>A0A6A5WNR8</accession>
<dbReference type="AlphaFoldDB" id="A0A6A5WNR8"/>
<keyword evidence="2" id="KW-1185">Reference proteome</keyword>
<feature type="non-terminal residue" evidence="1">
    <location>
        <position position="1"/>
    </location>
</feature>
<proteinExistence type="predicted"/>
<dbReference type="EMBL" id="ML977573">
    <property type="protein sequence ID" value="KAF2003362.1"/>
    <property type="molecule type" value="Genomic_DNA"/>
</dbReference>
<organism evidence="1 2">
    <name type="scientific">Amniculicola lignicola CBS 123094</name>
    <dbReference type="NCBI Taxonomy" id="1392246"/>
    <lineage>
        <taxon>Eukaryota</taxon>
        <taxon>Fungi</taxon>
        <taxon>Dikarya</taxon>
        <taxon>Ascomycota</taxon>
        <taxon>Pezizomycotina</taxon>
        <taxon>Dothideomycetes</taxon>
        <taxon>Pleosporomycetidae</taxon>
        <taxon>Pleosporales</taxon>
        <taxon>Amniculicolaceae</taxon>
        <taxon>Amniculicola</taxon>
    </lineage>
</organism>
<evidence type="ECO:0000313" key="2">
    <source>
        <dbReference type="Proteomes" id="UP000799779"/>
    </source>
</evidence>
<gene>
    <name evidence="1" type="ORF">P154DRAFT_410402</name>
</gene>
<name>A0A6A5WNR8_9PLEO</name>